<dbReference type="EMBL" id="OZ035827">
    <property type="protein sequence ID" value="CAL1605524.1"/>
    <property type="molecule type" value="Genomic_DNA"/>
</dbReference>
<reference evidence="8 9" key="1">
    <citation type="submission" date="2024-04" db="EMBL/GenBank/DDBJ databases">
        <authorList>
            <person name="Waldvogel A.-M."/>
            <person name="Schoenle A."/>
        </authorList>
    </citation>
    <scope>NUCLEOTIDE SEQUENCE [LARGE SCALE GENOMIC DNA]</scope>
</reference>
<evidence type="ECO:0000256" key="2">
    <source>
        <dbReference type="ARBA" id="ARBA00022771"/>
    </source>
</evidence>
<keyword evidence="3" id="KW-0862">Zinc</keyword>
<dbReference type="Pfam" id="PF05485">
    <property type="entry name" value="THAP"/>
    <property type="match status" value="1"/>
</dbReference>
<gene>
    <name evidence="8" type="ORF">KC01_LOCUS32894</name>
</gene>
<dbReference type="AlphaFoldDB" id="A0AAV2LWT0"/>
<organism evidence="8 9">
    <name type="scientific">Knipowitschia caucasica</name>
    <name type="common">Caucasian dwarf goby</name>
    <name type="synonym">Pomatoschistus caucasicus</name>
    <dbReference type="NCBI Taxonomy" id="637954"/>
    <lineage>
        <taxon>Eukaryota</taxon>
        <taxon>Metazoa</taxon>
        <taxon>Chordata</taxon>
        <taxon>Craniata</taxon>
        <taxon>Vertebrata</taxon>
        <taxon>Euteleostomi</taxon>
        <taxon>Actinopterygii</taxon>
        <taxon>Neopterygii</taxon>
        <taxon>Teleostei</taxon>
        <taxon>Neoteleostei</taxon>
        <taxon>Acanthomorphata</taxon>
        <taxon>Gobiaria</taxon>
        <taxon>Gobiiformes</taxon>
        <taxon>Gobioidei</taxon>
        <taxon>Gobiidae</taxon>
        <taxon>Gobiinae</taxon>
        <taxon>Knipowitschia</taxon>
    </lineage>
</organism>
<feature type="compositionally biased region" description="Acidic residues" evidence="6">
    <location>
        <begin position="204"/>
        <end position="216"/>
    </location>
</feature>
<dbReference type="PANTHER" id="PTHR46927:SF3">
    <property type="entry name" value="THAP-TYPE DOMAIN-CONTAINING PROTEIN"/>
    <property type="match status" value="1"/>
</dbReference>
<keyword evidence="2 5" id="KW-0863">Zinc-finger</keyword>
<evidence type="ECO:0000256" key="6">
    <source>
        <dbReference type="SAM" id="MobiDB-lite"/>
    </source>
</evidence>
<sequence>MPHCAAFGCNFQSKGNKGSEVSLHSFPKEPKLRILWEDSVEEDELLKDPRLFSRHFSSNEFEAFHRPQLMKELAGASGYKRRLKPDSVPTIFSHKKTKRPRVTSENRVKSRERREALDTYLGQPASPLTAAPNNSQHDCEPALEEVNTATWPSTLLTSVSVQCLPIVCDASTQTEISMSDAAVQYEANANVHVSAADPNYSGEGDIDLDGDGDCNSEDLFSPTPDDSSVSQPQCSQSDPDFVESSSSQLTDSQMSTNTPTARVFLVFEDQLFRRCVKYGSLIAEEDVELQNEGSQLTLEVTCANSCSYRWRAQPALSGTKGAGNLLLTTSVFFSGIHFAKFEWFCCNMKLKSISEDT</sequence>
<feature type="compositionally biased region" description="Polar residues" evidence="6">
    <location>
        <begin position="224"/>
        <end position="238"/>
    </location>
</feature>
<feature type="compositionally biased region" description="Low complexity" evidence="6">
    <location>
        <begin position="244"/>
        <end position="254"/>
    </location>
</feature>
<dbReference type="SMART" id="SM00692">
    <property type="entry name" value="DM3"/>
    <property type="match status" value="1"/>
</dbReference>
<keyword evidence="4 5" id="KW-0238">DNA-binding</keyword>
<name>A0AAV2LWT0_KNICA</name>
<protein>
    <recommendedName>
        <fullName evidence="7">THAP-type domain-containing protein</fullName>
    </recommendedName>
</protein>
<evidence type="ECO:0000259" key="7">
    <source>
        <dbReference type="PROSITE" id="PS50950"/>
    </source>
</evidence>
<keyword evidence="1" id="KW-0479">Metal-binding</keyword>
<feature type="domain" description="THAP-type" evidence="7">
    <location>
        <begin position="1"/>
        <end position="92"/>
    </location>
</feature>
<dbReference type="InterPro" id="IPR006612">
    <property type="entry name" value="THAP_Znf"/>
</dbReference>
<evidence type="ECO:0000313" key="9">
    <source>
        <dbReference type="Proteomes" id="UP001497482"/>
    </source>
</evidence>
<feature type="region of interest" description="Disordered" evidence="6">
    <location>
        <begin position="119"/>
        <end position="139"/>
    </location>
</feature>
<accession>A0AAV2LWT0</accession>
<dbReference type="SMART" id="SM00980">
    <property type="entry name" value="THAP"/>
    <property type="match status" value="1"/>
</dbReference>
<evidence type="ECO:0000256" key="3">
    <source>
        <dbReference type="ARBA" id="ARBA00022833"/>
    </source>
</evidence>
<keyword evidence="9" id="KW-1185">Reference proteome</keyword>
<dbReference type="GO" id="GO:0008270">
    <property type="term" value="F:zinc ion binding"/>
    <property type="evidence" value="ECO:0007669"/>
    <property type="project" value="UniProtKB-KW"/>
</dbReference>
<evidence type="ECO:0000256" key="1">
    <source>
        <dbReference type="ARBA" id="ARBA00022723"/>
    </source>
</evidence>
<dbReference type="GO" id="GO:0003677">
    <property type="term" value="F:DNA binding"/>
    <property type="evidence" value="ECO:0007669"/>
    <property type="project" value="UniProtKB-UniRule"/>
</dbReference>
<dbReference type="InterPro" id="IPR052224">
    <property type="entry name" value="THAP_domain_protein"/>
</dbReference>
<dbReference type="Proteomes" id="UP001497482">
    <property type="component" value="Chromosome 5"/>
</dbReference>
<dbReference type="PANTHER" id="PTHR46927">
    <property type="entry name" value="AGAP005574-PA"/>
    <property type="match status" value="1"/>
</dbReference>
<proteinExistence type="predicted"/>
<dbReference type="PROSITE" id="PS50950">
    <property type="entry name" value="ZF_THAP"/>
    <property type="match status" value="1"/>
</dbReference>
<feature type="region of interest" description="Disordered" evidence="6">
    <location>
        <begin position="196"/>
        <end position="254"/>
    </location>
</feature>
<evidence type="ECO:0000256" key="5">
    <source>
        <dbReference type="PROSITE-ProRule" id="PRU00309"/>
    </source>
</evidence>
<evidence type="ECO:0000256" key="4">
    <source>
        <dbReference type="ARBA" id="ARBA00023125"/>
    </source>
</evidence>
<evidence type="ECO:0000313" key="8">
    <source>
        <dbReference type="EMBL" id="CAL1605524.1"/>
    </source>
</evidence>
<dbReference type="SUPFAM" id="SSF57716">
    <property type="entry name" value="Glucocorticoid receptor-like (DNA-binding domain)"/>
    <property type="match status" value="1"/>
</dbReference>